<dbReference type="Proteomes" id="UP001157418">
    <property type="component" value="Unassembled WGS sequence"/>
</dbReference>
<proteinExistence type="predicted"/>
<evidence type="ECO:0000313" key="2">
    <source>
        <dbReference type="EMBL" id="CAH1428719.1"/>
    </source>
</evidence>
<name>A0AAU9MX48_9ASTR</name>
<dbReference type="AlphaFoldDB" id="A0AAU9MX48"/>
<evidence type="ECO:0000313" key="3">
    <source>
        <dbReference type="Proteomes" id="UP001157418"/>
    </source>
</evidence>
<keyword evidence="3" id="KW-1185">Reference proteome</keyword>
<comment type="caution">
    <text evidence="2">The sequence shown here is derived from an EMBL/GenBank/DDBJ whole genome shotgun (WGS) entry which is preliminary data.</text>
</comment>
<reference evidence="2 3" key="1">
    <citation type="submission" date="2022-01" db="EMBL/GenBank/DDBJ databases">
        <authorList>
            <person name="Xiong W."/>
            <person name="Schranz E."/>
        </authorList>
    </citation>
    <scope>NUCLEOTIDE SEQUENCE [LARGE SCALE GENOMIC DNA]</scope>
</reference>
<dbReference type="EMBL" id="CAKMRJ010002223">
    <property type="protein sequence ID" value="CAH1428719.1"/>
    <property type="molecule type" value="Genomic_DNA"/>
</dbReference>
<gene>
    <name evidence="2" type="ORF">LVIROSA_LOCUS15631</name>
</gene>
<protein>
    <submittedName>
        <fullName evidence="2">Uncharacterized protein</fullName>
    </submittedName>
</protein>
<sequence>MLPFLFPYQSSQAPKEPPSSIAASSCPHLFVPHRPSLLLHSLSLLRLIEPRRPYRFVKPTDKPSLLLHPSSLVSSTTDDAPLMDLPSSGQVPPSSPHYFFESDEPQSSLSDPPTIDAHRCCFDGVTFLSRSRSSERKKATLLFLEPVNQLETG</sequence>
<feature type="region of interest" description="Disordered" evidence="1">
    <location>
        <begin position="77"/>
        <end position="111"/>
    </location>
</feature>
<organism evidence="2 3">
    <name type="scientific">Lactuca virosa</name>
    <dbReference type="NCBI Taxonomy" id="75947"/>
    <lineage>
        <taxon>Eukaryota</taxon>
        <taxon>Viridiplantae</taxon>
        <taxon>Streptophyta</taxon>
        <taxon>Embryophyta</taxon>
        <taxon>Tracheophyta</taxon>
        <taxon>Spermatophyta</taxon>
        <taxon>Magnoliopsida</taxon>
        <taxon>eudicotyledons</taxon>
        <taxon>Gunneridae</taxon>
        <taxon>Pentapetalae</taxon>
        <taxon>asterids</taxon>
        <taxon>campanulids</taxon>
        <taxon>Asterales</taxon>
        <taxon>Asteraceae</taxon>
        <taxon>Cichorioideae</taxon>
        <taxon>Cichorieae</taxon>
        <taxon>Lactucinae</taxon>
        <taxon>Lactuca</taxon>
    </lineage>
</organism>
<evidence type="ECO:0000256" key="1">
    <source>
        <dbReference type="SAM" id="MobiDB-lite"/>
    </source>
</evidence>
<accession>A0AAU9MX48</accession>